<evidence type="ECO:0008006" key="3">
    <source>
        <dbReference type="Google" id="ProtNLM"/>
    </source>
</evidence>
<dbReference type="RefSeq" id="WP_179823164.1">
    <property type="nucleotide sequence ID" value="NZ_JACCFS010000001.1"/>
</dbReference>
<dbReference type="AlphaFoldDB" id="A0A7Z0EM04"/>
<comment type="caution">
    <text evidence="1">The sequence shown here is derived from an EMBL/GenBank/DDBJ whole genome shotgun (WGS) entry which is preliminary data.</text>
</comment>
<name>A0A7Z0EM04_9ACTN</name>
<dbReference type="Proteomes" id="UP000572051">
    <property type="component" value="Unassembled WGS sequence"/>
</dbReference>
<accession>A0A7Z0EM04</accession>
<evidence type="ECO:0000313" key="1">
    <source>
        <dbReference type="EMBL" id="NYJ34514.1"/>
    </source>
</evidence>
<sequence>MNDLPAARTHVLGALCAWAAQGLPRLADLGYQSVGIGVTTPSSRRLTGPPLGLDNSTLNKLQRGVRCLGERGFALITQRRRLLQHITASPSKIQDIARAALVLTHFGMDAWSETRWDHLTGSC</sequence>
<reference evidence="1 2" key="1">
    <citation type="submission" date="2020-07" db="EMBL/GenBank/DDBJ databases">
        <title>Sequencing the genomes of 1000 actinobacteria strains.</title>
        <authorList>
            <person name="Klenk H.-P."/>
        </authorList>
    </citation>
    <scope>NUCLEOTIDE SEQUENCE [LARGE SCALE GENOMIC DNA]</scope>
    <source>
        <strain evidence="1 2">DSM 44442</strain>
    </source>
</reference>
<keyword evidence="2" id="KW-1185">Reference proteome</keyword>
<organism evidence="1 2">
    <name type="scientific">Nocardiopsis aegyptia</name>
    <dbReference type="NCBI Taxonomy" id="220378"/>
    <lineage>
        <taxon>Bacteria</taxon>
        <taxon>Bacillati</taxon>
        <taxon>Actinomycetota</taxon>
        <taxon>Actinomycetes</taxon>
        <taxon>Streptosporangiales</taxon>
        <taxon>Nocardiopsidaceae</taxon>
        <taxon>Nocardiopsis</taxon>
    </lineage>
</organism>
<protein>
    <recommendedName>
        <fullName evidence="3">DDE Tnp4 domain-containing protein</fullName>
    </recommendedName>
</protein>
<evidence type="ECO:0000313" key="2">
    <source>
        <dbReference type="Proteomes" id="UP000572051"/>
    </source>
</evidence>
<dbReference type="EMBL" id="JACCFS010000001">
    <property type="protein sequence ID" value="NYJ34514.1"/>
    <property type="molecule type" value="Genomic_DNA"/>
</dbReference>
<proteinExistence type="predicted"/>
<gene>
    <name evidence="1" type="ORF">HNR10_002395</name>
</gene>